<dbReference type="InterPro" id="IPR006140">
    <property type="entry name" value="D-isomer_DH_NAD-bd"/>
</dbReference>
<evidence type="ECO:0000259" key="4">
    <source>
        <dbReference type="Pfam" id="PF02826"/>
    </source>
</evidence>
<accession>A0AAE1UXZ7</accession>
<reference evidence="5" key="1">
    <citation type="submission" date="2023-12" db="EMBL/GenBank/DDBJ databases">
        <title>Genome assembly of Anisodus tanguticus.</title>
        <authorList>
            <person name="Wang Y.-J."/>
        </authorList>
    </citation>
    <scope>NUCLEOTIDE SEQUENCE</scope>
    <source>
        <strain evidence="5">KB-2021</strain>
        <tissue evidence="5">Leaf</tissue>
    </source>
</reference>
<gene>
    <name evidence="5" type="ORF">RND71_031993</name>
</gene>
<protein>
    <recommendedName>
        <fullName evidence="4">D-isomer specific 2-hydroxyacid dehydrogenase NAD-binding domain-containing protein</fullName>
    </recommendedName>
</protein>
<dbReference type="EMBL" id="JAVYJV010000017">
    <property type="protein sequence ID" value="KAK4349238.1"/>
    <property type="molecule type" value="Genomic_DNA"/>
</dbReference>
<feature type="domain" description="D-isomer specific 2-hydroxyacid dehydrogenase NAD-binding" evidence="4">
    <location>
        <begin position="130"/>
        <end position="303"/>
    </location>
</feature>
<keyword evidence="1" id="KW-0521">NADP</keyword>
<dbReference type="Proteomes" id="UP001291623">
    <property type="component" value="Unassembled WGS sequence"/>
</dbReference>
<dbReference type="GO" id="GO:0030267">
    <property type="term" value="F:glyoxylate reductase (NADPH) activity"/>
    <property type="evidence" value="ECO:0007669"/>
    <property type="project" value="TreeGrafter"/>
</dbReference>
<evidence type="ECO:0000313" key="5">
    <source>
        <dbReference type="EMBL" id="KAK4349238.1"/>
    </source>
</evidence>
<dbReference type="PANTHER" id="PTHR10996">
    <property type="entry name" value="2-HYDROXYACID DEHYDROGENASE-RELATED"/>
    <property type="match status" value="1"/>
</dbReference>
<evidence type="ECO:0000256" key="3">
    <source>
        <dbReference type="ARBA" id="ARBA00023027"/>
    </source>
</evidence>
<dbReference type="Pfam" id="PF02826">
    <property type="entry name" value="2-Hacid_dh_C"/>
    <property type="match status" value="1"/>
</dbReference>
<dbReference type="AlphaFoldDB" id="A0AAE1UXZ7"/>
<dbReference type="SUPFAM" id="SSF51735">
    <property type="entry name" value="NAD(P)-binding Rossmann-fold domains"/>
    <property type="match status" value="1"/>
</dbReference>
<name>A0AAE1UXZ7_9SOLA</name>
<comment type="caution">
    <text evidence="5">The sequence shown here is derived from an EMBL/GenBank/DDBJ whole genome shotgun (WGS) entry which is preliminary data.</text>
</comment>
<dbReference type="Gene3D" id="3.40.50.720">
    <property type="entry name" value="NAD(P)-binding Rossmann-like Domain"/>
    <property type="match status" value="2"/>
</dbReference>
<dbReference type="InterPro" id="IPR036291">
    <property type="entry name" value="NAD(P)-bd_dom_sf"/>
</dbReference>
<dbReference type="GO" id="GO:0016618">
    <property type="term" value="F:hydroxypyruvate reductase [NAD(P)H] activity"/>
    <property type="evidence" value="ECO:0007669"/>
    <property type="project" value="TreeGrafter"/>
</dbReference>
<dbReference type="CDD" id="cd12156">
    <property type="entry name" value="HPPR"/>
    <property type="match status" value="1"/>
</dbReference>
<sequence>MGDCRSYSHGVEQSDEQQPPLPEVLVIHRPAIFAFHEKKFEKKFHLLKAWESPLPMEEFLRNHARSVKAVLCSFKTRITADVLHMLPSVELIACESTGVENIDLVECRKRGITVTNAASAFVEDVADMAIGLLLSVLMKIPAADRDVRFKLWPKNMTFPVGHFKLREKQVGVVGLGNIGLQVAKRLEAFGCSISYTSRKEKLSSYKYYPNIQELALHCNILIVCCSLTEQTHHIINRNVMEALGEDGIVINIGRGPLIDEKELVKCLVEGKIGGAGLDVFEEEPCVPKELFELDNVVLTPHRAGFTEQAFFDDFQLLVGNIESYHSPQSLNQMWPSVPGSLLRFKVGRDC</sequence>
<dbReference type="InterPro" id="IPR050223">
    <property type="entry name" value="D-isomer_2-hydroxyacid_DH"/>
</dbReference>
<keyword evidence="6" id="KW-1185">Reference proteome</keyword>
<evidence type="ECO:0000256" key="1">
    <source>
        <dbReference type="ARBA" id="ARBA00022857"/>
    </source>
</evidence>
<keyword evidence="2" id="KW-0560">Oxidoreductase</keyword>
<dbReference type="GO" id="GO:0051287">
    <property type="term" value="F:NAD binding"/>
    <property type="evidence" value="ECO:0007669"/>
    <property type="project" value="InterPro"/>
</dbReference>
<organism evidence="5 6">
    <name type="scientific">Anisodus tanguticus</name>
    <dbReference type="NCBI Taxonomy" id="243964"/>
    <lineage>
        <taxon>Eukaryota</taxon>
        <taxon>Viridiplantae</taxon>
        <taxon>Streptophyta</taxon>
        <taxon>Embryophyta</taxon>
        <taxon>Tracheophyta</taxon>
        <taxon>Spermatophyta</taxon>
        <taxon>Magnoliopsida</taxon>
        <taxon>eudicotyledons</taxon>
        <taxon>Gunneridae</taxon>
        <taxon>Pentapetalae</taxon>
        <taxon>asterids</taxon>
        <taxon>lamiids</taxon>
        <taxon>Solanales</taxon>
        <taxon>Solanaceae</taxon>
        <taxon>Solanoideae</taxon>
        <taxon>Hyoscyameae</taxon>
        <taxon>Anisodus</taxon>
    </lineage>
</organism>
<dbReference type="GO" id="GO:0005829">
    <property type="term" value="C:cytosol"/>
    <property type="evidence" value="ECO:0007669"/>
    <property type="project" value="TreeGrafter"/>
</dbReference>
<dbReference type="FunFam" id="3.40.50.720:FF:000213">
    <property type="entry name" value="Putative 2-hydroxyacid dehydrogenase"/>
    <property type="match status" value="1"/>
</dbReference>
<evidence type="ECO:0000256" key="2">
    <source>
        <dbReference type="ARBA" id="ARBA00023002"/>
    </source>
</evidence>
<dbReference type="SUPFAM" id="SSF52283">
    <property type="entry name" value="Formate/glycerate dehydrogenase catalytic domain-like"/>
    <property type="match status" value="1"/>
</dbReference>
<evidence type="ECO:0000313" key="6">
    <source>
        <dbReference type="Proteomes" id="UP001291623"/>
    </source>
</evidence>
<keyword evidence="3" id="KW-0520">NAD</keyword>
<proteinExistence type="predicted"/>
<dbReference type="PANTHER" id="PTHR10996:SF179">
    <property type="entry name" value="D-ISOMER SPECIFIC 2-HYDROXYACID DEHYDROGENASE FAMILY PROTEIN-RELATED"/>
    <property type="match status" value="1"/>
</dbReference>